<keyword evidence="2" id="KW-1185">Reference proteome</keyword>
<reference evidence="2" key="1">
    <citation type="journal article" date="2017" name="Nat. Ecol. Evol.">
        <title>Genome expansion and lineage-specific genetic innovations in the forest pathogenic fungi Armillaria.</title>
        <authorList>
            <person name="Sipos G."/>
            <person name="Prasanna A.N."/>
            <person name="Walter M.C."/>
            <person name="O'Connor E."/>
            <person name="Balint B."/>
            <person name="Krizsan K."/>
            <person name="Kiss B."/>
            <person name="Hess J."/>
            <person name="Varga T."/>
            <person name="Slot J."/>
            <person name="Riley R."/>
            <person name="Boka B."/>
            <person name="Rigling D."/>
            <person name="Barry K."/>
            <person name="Lee J."/>
            <person name="Mihaltcheva S."/>
            <person name="LaButti K."/>
            <person name="Lipzen A."/>
            <person name="Waldron R."/>
            <person name="Moloney N.M."/>
            <person name="Sperisen C."/>
            <person name="Kredics L."/>
            <person name="Vagvoelgyi C."/>
            <person name="Patrignani A."/>
            <person name="Fitzpatrick D."/>
            <person name="Nagy I."/>
            <person name="Doyle S."/>
            <person name="Anderson J.B."/>
            <person name="Grigoriev I.V."/>
            <person name="Gueldener U."/>
            <person name="Muensterkoetter M."/>
            <person name="Nagy L.G."/>
        </authorList>
    </citation>
    <scope>NUCLEOTIDE SEQUENCE [LARGE SCALE GENOMIC DNA]</scope>
    <source>
        <strain evidence="2">Ar21-2</strain>
    </source>
</reference>
<name>A0A2H3DS04_ARMGA</name>
<evidence type="ECO:0000313" key="1">
    <source>
        <dbReference type="EMBL" id="PBK90216.1"/>
    </source>
</evidence>
<accession>A0A2H3DS04</accession>
<evidence type="ECO:0000313" key="2">
    <source>
        <dbReference type="Proteomes" id="UP000217790"/>
    </source>
</evidence>
<dbReference type="AlphaFoldDB" id="A0A2H3DS04"/>
<dbReference type="OrthoDB" id="3051995at2759"/>
<gene>
    <name evidence="1" type="ORF">ARMGADRAFT_1014824</name>
</gene>
<sequence length="202" mass="22577">MNTYNRHQNTLSALSKGQRPSWHCTIGGHLPSSSSAEFIDSLESIPGTPASSIVSASDTDHRSFRERRGMTFFISFTRPIFGPVTPAKDHLELRTGFLPRRRKASAPRPASPNFCSKHSHGSWVLLGVRSATRMPVPCISMFLCDGQSYTREKRAMMYRPGNILHENCGATGMIRRSPLYFDSSQTCIKSSLFRKNASEHQV</sequence>
<dbReference type="EMBL" id="KZ293666">
    <property type="protein sequence ID" value="PBK90216.1"/>
    <property type="molecule type" value="Genomic_DNA"/>
</dbReference>
<dbReference type="Proteomes" id="UP000217790">
    <property type="component" value="Unassembled WGS sequence"/>
</dbReference>
<organism evidence="1 2">
    <name type="scientific">Armillaria gallica</name>
    <name type="common">Bulbous honey fungus</name>
    <name type="synonym">Armillaria bulbosa</name>
    <dbReference type="NCBI Taxonomy" id="47427"/>
    <lineage>
        <taxon>Eukaryota</taxon>
        <taxon>Fungi</taxon>
        <taxon>Dikarya</taxon>
        <taxon>Basidiomycota</taxon>
        <taxon>Agaricomycotina</taxon>
        <taxon>Agaricomycetes</taxon>
        <taxon>Agaricomycetidae</taxon>
        <taxon>Agaricales</taxon>
        <taxon>Marasmiineae</taxon>
        <taxon>Physalacriaceae</taxon>
        <taxon>Armillaria</taxon>
    </lineage>
</organism>
<protein>
    <submittedName>
        <fullName evidence="1">Uncharacterized protein</fullName>
    </submittedName>
</protein>
<dbReference type="InParanoid" id="A0A2H3DS04"/>
<proteinExistence type="predicted"/>